<dbReference type="EMBL" id="JACASE010000013">
    <property type="protein sequence ID" value="KAF6418814.1"/>
    <property type="molecule type" value="Genomic_DNA"/>
</dbReference>
<accession>A0A7J8D6D0</accession>
<protein>
    <submittedName>
        <fullName evidence="2">Uncharacterized protein</fullName>
    </submittedName>
</protein>
<sequence length="131" mass="14145">MCGSRGAREQGTGPPACPSDSRDSSHLLWSSHVCVVLGGLLPFRLEQEALAWCPLPASTAPSMPGPGWSLVQEEKLQKAVSALESRHLTKNKPPRRDDPCCGQKRVLRGLNAKGLALLDRPALWGTQVQAR</sequence>
<gene>
    <name evidence="2" type="ORF">HJG63_008833</name>
</gene>
<evidence type="ECO:0000256" key="1">
    <source>
        <dbReference type="SAM" id="MobiDB-lite"/>
    </source>
</evidence>
<keyword evidence="3" id="KW-1185">Reference proteome</keyword>
<comment type="caution">
    <text evidence="2">The sequence shown here is derived from an EMBL/GenBank/DDBJ whole genome shotgun (WGS) entry which is preliminary data.</text>
</comment>
<dbReference type="AlphaFoldDB" id="A0A7J8D6D0"/>
<reference evidence="2 3" key="1">
    <citation type="journal article" date="2020" name="Nature">
        <title>Six reference-quality genomes reveal evolution of bat adaptations.</title>
        <authorList>
            <person name="Jebb D."/>
            <person name="Huang Z."/>
            <person name="Pippel M."/>
            <person name="Hughes G.M."/>
            <person name="Lavrichenko K."/>
            <person name="Devanna P."/>
            <person name="Winkler S."/>
            <person name="Jermiin L.S."/>
            <person name="Skirmuntt E.C."/>
            <person name="Katzourakis A."/>
            <person name="Burkitt-Gray L."/>
            <person name="Ray D.A."/>
            <person name="Sullivan K.A.M."/>
            <person name="Roscito J.G."/>
            <person name="Kirilenko B.M."/>
            <person name="Davalos L.M."/>
            <person name="Corthals A.P."/>
            <person name="Power M.L."/>
            <person name="Jones G."/>
            <person name="Ransome R.D."/>
            <person name="Dechmann D.K.N."/>
            <person name="Locatelli A.G."/>
            <person name="Puechmaille S.J."/>
            <person name="Fedrigo O."/>
            <person name="Jarvis E.D."/>
            <person name="Hiller M."/>
            <person name="Vernes S.C."/>
            <person name="Myers E.W."/>
            <person name="Teeling E.C."/>
        </authorList>
    </citation>
    <scope>NUCLEOTIDE SEQUENCE [LARGE SCALE GENOMIC DNA]</scope>
    <source>
        <strain evidence="2">MRouAeg1</strain>
        <tissue evidence="2">Muscle</tissue>
    </source>
</reference>
<name>A0A7J8D6D0_ROUAE</name>
<evidence type="ECO:0000313" key="3">
    <source>
        <dbReference type="Proteomes" id="UP000593571"/>
    </source>
</evidence>
<feature type="region of interest" description="Disordered" evidence="1">
    <location>
        <begin position="1"/>
        <end position="21"/>
    </location>
</feature>
<organism evidence="2 3">
    <name type="scientific">Rousettus aegyptiacus</name>
    <name type="common">Egyptian fruit bat</name>
    <name type="synonym">Pteropus aegyptiacus</name>
    <dbReference type="NCBI Taxonomy" id="9407"/>
    <lineage>
        <taxon>Eukaryota</taxon>
        <taxon>Metazoa</taxon>
        <taxon>Chordata</taxon>
        <taxon>Craniata</taxon>
        <taxon>Vertebrata</taxon>
        <taxon>Euteleostomi</taxon>
        <taxon>Mammalia</taxon>
        <taxon>Eutheria</taxon>
        <taxon>Laurasiatheria</taxon>
        <taxon>Chiroptera</taxon>
        <taxon>Yinpterochiroptera</taxon>
        <taxon>Pteropodoidea</taxon>
        <taxon>Pteropodidae</taxon>
        <taxon>Rousettinae</taxon>
        <taxon>Rousettus</taxon>
    </lineage>
</organism>
<proteinExistence type="predicted"/>
<dbReference type="Proteomes" id="UP000593571">
    <property type="component" value="Unassembled WGS sequence"/>
</dbReference>
<evidence type="ECO:0000313" key="2">
    <source>
        <dbReference type="EMBL" id="KAF6418814.1"/>
    </source>
</evidence>